<gene>
    <name evidence="1" type="primary">g12451</name>
    <name evidence="1" type="ORF">VP750_LOCUS11082</name>
</gene>
<name>A0ABP1GAD3_9CHLO</name>
<sequence length="158" mass="17808">MGAAPFPAVIATRLAGNWRKDKSNSDVDCYARQLDLLQIQGIQKACALKLINGLQIESDQERLKVVYKVDNVPFYKHTEEFKLGQSVSMSRRDKKSGQQHAAMRALPKGVEVDIQLDPPYSGSIREVYNLYTDDTLSVTSVTTVKGQTEKCIQVYRRQ</sequence>
<reference evidence="1 2" key="1">
    <citation type="submission" date="2024-06" db="EMBL/GenBank/DDBJ databases">
        <authorList>
            <person name="Kraege A."/>
            <person name="Thomma B."/>
        </authorList>
    </citation>
    <scope>NUCLEOTIDE SEQUENCE [LARGE SCALE GENOMIC DNA]</scope>
</reference>
<comment type="caution">
    <text evidence="1">The sequence shown here is derived from an EMBL/GenBank/DDBJ whole genome shotgun (WGS) entry which is preliminary data.</text>
</comment>
<keyword evidence="2" id="KW-1185">Reference proteome</keyword>
<dbReference type="Proteomes" id="UP001497392">
    <property type="component" value="Unassembled WGS sequence"/>
</dbReference>
<dbReference type="EMBL" id="CAXHTA020000020">
    <property type="protein sequence ID" value="CAL5229176.1"/>
    <property type="molecule type" value="Genomic_DNA"/>
</dbReference>
<evidence type="ECO:0000313" key="2">
    <source>
        <dbReference type="Proteomes" id="UP001497392"/>
    </source>
</evidence>
<evidence type="ECO:0000313" key="1">
    <source>
        <dbReference type="EMBL" id="CAL5229176.1"/>
    </source>
</evidence>
<proteinExistence type="predicted"/>
<organism evidence="1 2">
    <name type="scientific">Coccomyxa viridis</name>
    <dbReference type="NCBI Taxonomy" id="1274662"/>
    <lineage>
        <taxon>Eukaryota</taxon>
        <taxon>Viridiplantae</taxon>
        <taxon>Chlorophyta</taxon>
        <taxon>core chlorophytes</taxon>
        <taxon>Trebouxiophyceae</taxon>
        <taxon>Trebouxiophyceae incertae sedis</taxon>
        <taxon>Coccomyxaceae</taxon>
        <taxon>Coccomyxa</taxon>
    </lineage>
</organism>
<accession>A0ABP1GAD3</accession>
<protein>
    <submittedName>
        <fullName evidence="1">G12451 protein</fullName>
    </submittedName>
</protein>